<dbReference type="AlphaFoldDB" id="A0A0W0YC75"/>
<dbReference type="Proteomes" id="UP000054621">
    <property type="component" value="Unassembled WGS sequence"/>
</dbReference>
<dbReference type="InterPro" id="IPR052707">
    <property type="entry name" value="OsmC_Ohr_Peroxiredoxin"/>
</dbReference>
<proteinExistence type="predicted"/>
<dbReference type="PATRIC" id="fig|28087.4.peg.3621"/>
<dbReference type="PANTHER" id="PTHR42830">
    <property type="entry name" value="OSMOTICALLY INDUCIBLE FAMILY PROTEIN"/>
    <property type="match status" value="1"/>
</dbReference>
<dbReference type="SUPFAM" id="SSF82784">
    <property type="entry name" value="OsmC-like"/>
    <property type="match status" value="1"/>
</dbReference>
<gene>
    <name evidence="1" type="ORF">Lsai_3374</name>
</gene>
<dbReference type="PANTHER" id="PTHR42830:SF2">
    <property type="entry name" value="OSMC_OHR FAMILY PROTEIN"/>
    <property type="match status" value="1"/>
</dbReference>
<reference evidence="1 2" key="1">
    <citation type="submission" date="2015-11" db="EMBL/GenBank/DDBJ databases">
        <title>Genomic analysis of 38 Legionella species identifies large and diverse effector repertoires.</title>
        <authorList>
            <person name="Burstein D."/>
            <person name="Amaro F."/>
            <person name="Zusman T."/>
            <person name="Lifshitz Z."/>
            <person name="Cohen O."/>
            <person name="Gilbert J.A."/>
            <person name="Pupko T."/>
            <person name="Shuman H.A."/>
            <person name="Segal G."/>
        </authorList>
    </citation>
    <scope>NUCLEOTIDE SEQUENCE [LARGE SCALE GENOMIC DNA]</scope>
    <source>
        <strain evidence="1 2">Mt.St.Helens-4</strain>
    </source>
</reference>
<protein>
    <submittedName>
        <fullName evidence="1">Uncharacterized protein</fullName>
    </submittedName>
</protein>
<dbReference type="InterPro" id="IPR036102">
    <property type="entry name" value="OsmC/Ohrsf"/>
</dbReference>
<dbReference type="eggNOG" id="COG1764">
    <property type="taxonomic scope" value="Bacteria"/>
</dbReference>
<dbReference type="InterPro" id="IPR003718">
    <property type="entry name" value="OsmC/Ohr_fam"/>
</dbReference>
<evidence type="ECO:0000313" key="2">
    <source>
        <dbReference type="Proteomes" id="UP000054621"/>
    </source>
</evidence>
<dbReference type="EMBL" id="LNYV01000037">
    <property type="protein sequence ID" value="KTD54552.1"/>
    <property type="molecule type" value="Genomic_DNA"/>
</dbReference>
<name>A0A0W0YC75_9GAMM</name>
<evidence type="ECO:0000313" key="1">
    <source>
        <dbReference type="EMBL" id="KTD54552.1"/>
    </source>
</evidence>
<dbReference type="Pfam" id="PF02566">
    <property type="entry name" value="OsmC"/>
    <property type="match status" value="1"/>
</dbReference>
<dbReference type="RefSeq" id="WP_232002591.1">
    <property type="nucleotide sequence ID" value="NZ_CAAAJE010000018.1"/>
</dbReference>
<accession>A0A0W0YC75</accession>
<dbReference type="Gene3D" id="3.30.300.20">
    <property type="match status" value="1"/>
</dbReference>
<dbReference type="InterPro" id="IPR015946">
    <property type="entry name" value="KH_dom-like_a/b"/>
</dbReference>
<dbReference type="STRING" id="28087.Lsai_3374"/>
<organism evidence="1 2">
    <name type="scientific">Legionella sainthelensi</name>
    <dbReference type="NCBI Taxonomy" id="28087"/>
    <lineage>
        <taxon>Bacteria</taxon>
        <taxon>Pseudomonadati</taxon>
        <taxon>Pseudomonadota</taxon>
        <taxon>Gammaproteobacteria</taxon>
        <taxon>Legionellales</taxon>
        <taxon>Legionellaceae</taxon>
        <taxon>Legionella</taxon>
    </lineage>
</organism>
<sequence length="86" mass="9368">MQTFLAVACKFGFIIDNYADNATGVTGKNQMGKNCITDITLNAKVTFAGTNKPDSATLNKIRDKSHDYCFISNTVNSSLTINIEVQ</sequence>
<comment type="caution">
    <text evidence="1">The sequence shown here is derived from an EMBL/GenBank/DDBJ whole genome shotgun (WGS) entry which is preliminary data.</text>
</comment>